<evidence type="ECO:0000256" key="1">
    <source>
        <dbReference type="SAM" id="MobiDB-lite"/>
    </source>
</evidence>
<name>A0A267DBV6_9PLAT</name>
<comment type="caution">
    <text evidence="2">The sequence shown here is derived from an EMBL/GenBank/DDBJ whole genome shotgun (WGS) entry which is preliminary data.</text>
</comment>
<protein>
    <submittedName>
        <fullName evidence="2">Uncharacterized protein</fullName>
    </submittedName>
</protein>
<sequence>EPFPMPNCMFVVTLPKQLDSDLDPTHLLDDDDDGVNSAAANNAATSAGENNNEFDGEVNSSDAVKNAVS</sequence>
<dbReference type="OrthoDB" id="543859at2759"/>
<evidence type="ECO:0000313" key="2">
    <source>
        <dbReference type="EMBL" id="PAA46695.1"/>
    </source>
</evidence>
<gene>
    <name evidence="2" type="ORF">BOX15_Mlig001016g9</name>
</gene>
<dbReference type="AlphaFoldDB" id="A0A267DBV6"/>
<dbReference type="EMBL" id="NIVC01004737">
    <property type="protein sequence ID" value="PAA46695.1"/>
    <property type="molecule type" value="Genomic_DNA"/>
</dbReference>
<organism evidence="2 3">
    <name type="scientific">Macrostomum lignano</name>
    <dbReference type="NCBI Taxonomy" id="282301"/>
    <lineage>
        <taxon>Eukaryota</taxon>
        <taxon>Metazoa</taxon>
        <taxon>Spiralia</taxon>
        <taxon>Lophotrochozoa</taxon>
        <taxon>Platyhelminthes</taxon>
        <taxon>Rhabditophora</taxon>
        <taxon>Macrostomorpha</taxon>
        <taxon>Macrostomida</taxon>
        <taxon>Macrostomidae</taxon>
        <taxon>Macrostomum</taxon>
    </lineage>
</organism>
<reference evidence="2 3" key="1">
    <citation type="submission" date="2017-06" db="EMBL/GenBank/DDBJ databases">
        <title>A platform for efficient transgenesis in Macrostomum lignano, a flatworm model organism for stem cell research.</title>
        <authorList>
            <person name="Berezikov E."/>
        </authorList>
    </citation>
    <scope>NUCLEOTIDE SEQUENCE [LARGE SCALE GENOMIC DNA]</scope>
    <source>
        <strain evidence="2">DV1</strain>
        <tissue evidence="2">Whole organism</tissue>
    </source>
</reference>
<feature type="non-terminal residue" evidence="2">
    <location>
        <position position="1"/>
    </location>
</feature>
<proteinExistence type="predicted"/>
<keyword evidence="3" id="KW-1185">Reference proteome</keyword>
<dbReference type="Proteomes" id="UP000215902">
    <property type="component" value="Unassembled WGS sequence"/>
</dbReference>
<evidence type="ECO:0000313" key="3">
    <source>
        <dbReference type="Proteomes" id="UP000215902"/>
    </source>
</evidence>
<feature type="compositionally biased region" description="Polar residues" evidence="1">
    <location>
        <begin position="58"/>
        <end position="69"/>
    </location>
</feature>
<feature type="region of interest" description="Disordered" evidence="1">
    <location>
        <begin position="20"/>
        <end position="69"/>
    </location>
</feature>
<feature type="compositionally biased region" description="Low complexity" evidence="1">
    <location>
        <begin position="35"/>
        <end position="51"/>
    </location>
</feature>
<accession>A0A267DBV6</accession>